<sequence length="425" mass="46160">MFSMHPLVIVGAGPVGLTLAYALATKHPQQSIVVVEAAAEVAIGATSRSYPLYLSPRSLGQFARLGITLSNERSWKNCGIVRGGRPVALVESTALARGSLIQELLDACCKCPNIRFMFGKPVATVEDRNDGSAGLHLADGTILDAQFVFDTSGCRSVLRVAAEVAGAVQHATPSDPSNYWVKILRFENVPTSTGYDDKYIHSIRNKVFTGRLQKWGATGMVLVVDLYTPPGAPTLTDLTTFDEFAAAVLRGAPELAPYLVREEALPDTVVATEYWLTNYVWGRHVAFLGDAAHATNPVLGQGVNAGLHDVAVFLECWADERVSLADAAVAYSARQVPEGEALVQLSNTLSSMVRKFPFMMVTMSVLRKAFPFWLHELPSSRLYTDDRVTYAEAWHTWHQETTLVKWIGAAGAAAAAGFLVHRLVK</sequence>
<accession>A0A485KYL9</accession>
<dbReference type="GO" id="GO:0070189">
    <property type="term" value="P:kynurenine metabolic process"/>
    <property type="evidence" value="ECO:0007669"/>
    <property type="project" value="TreeGrafter"/>
</dbReference>
<dbReference type="Proteomes" id="UP000332933">
    <property type="component" value="Unassembled WGS sequence"/>
</dbReference>
<dbReference type="PANTHER" id="PTHR46028">
    <property type="entry name" value="KYNURENINE 3-MONOOXYGENASE"/>
    <property type="match status" value="1"/>
</dbReference>
<dbReference type="GO" id="GO:0004502">
    <property type="term" value="F:kynurenine 3-monooxygenase activity"/>
    <property type="evidence" value="ECO:0007669"/>
    <property type="project" value="TreeGrafter"/>
</dbReference>
<evidence type="ECO:0000256" key="5">
    <source>
        <dbReference type="ARBA" id="ARBA00023002"/>
    </source>
</evidence>
<evidence type="ECO:0000256" key="3">
    <source>
        <dbReference type="ARBA" id="ARBA00022827"/>
    </source>
</evidence>
<evidence type="ECO:0000313" key="9">
    <source>
        <dbReference type="EMBL" id="VFT90185.1"/>
    </source>
</evidence>
<evidence type="ECO:0000256" key="2">
    <source>
        <dbReference type="ARBA" id="ARBA00022630"/>
    </source>
</evidence>
<protein>
    <submittedName>
        <fullName evidence="9">Aste57867_13346 protein</fullName>
    </submittedName>
</protein>
<evidence type="ECO:0000313" key="8">
    <source>
        <dbReference type="EMBL" id="KAF0695826.1"/>
    </source>
</evidence>
<dbReference type="SUPFAM" id="SSF51905">
    <property type="entry name" value="FAD/NAD(P)-binding domain"/>
    <property type="match status" value="1"/>
</dbReference>
<proteinExistence type="predicted"/>
<keyword evidence="5" id="KW-0560">Oxidoreductase</keyword>
<evidence type="ECO:0000259" key="7">
    <source>
        <dbReference type="Pfam" id="PF01494"/>
    </source>
</evidence>
<dbReference type="GO" id="GO:0071949">
    <property type="term" value="F:FAD binding"/>
    <property type="evidence" value="ECO:0007669"/>
    <property type="project" value="InterPro"/>
</dbReference>
<reference evidence="8" key="2">
    <citation type="submission" date="2019-06" db="EMBL/GenBank/DDBJ databases">
        <title>Genomics analysis of Aphanomyces spp. identifies a new class of oomycete effector associated with host adaptation.</title>
        <authorList>
            <person name="Gaulin E."/>
        </authorList>
    </citation>
    <scope>NUCLEOTIDE SEQUENCE</scope>
    <source>
        <strain evidence="8">CBS 578.67</strain>
    </source>
</reference>
<gene>
    <name evidence="9" type="primary">Aste57867_13346</name>
    <name evidence="8" type="ORF">As57867_013296</name>
    <name evidence="9" type="ORF">ASTE57867_13346</name>
</gene>
<dbReference type="InterPro" id="IPR002938">
    <property type="entry name" value="FAD-bd"/>
</dbReference>
<reference evidence="9 10" key="1">
    <citation type="submission" date="2019-03" db="EMBL/GenBank/DDBJ databases">
        <authorList>
            <person name="Gaulin E."/>
            <person name="Dumas B."/>
        </authorList>
    </citation>
    <scope>NUCLEOTIDE SEQUENCE [LARGE SCALE GENOMIC DNA]</scope>
    <source>
        <strain evidence="9">CBS 568.67</strain>
    </source>
</reference>
<dbReference type="Gene3D" id="3.50.50.60">
    <property type="entry name" value="FAD/NAD(P)-binding domain"/>
    <property type="match status" value="1"/>
</dbReference>
<dbReference type="EMBL" id="CAADRA010005469">
    <property type="protein sequence ID" value="VFT90185.1"/>
    <property type="molecule type" value="Genomic_DNA"/>
</dbReference>
<dbReference type="OrthoDB" id="655030at2759"/>
<dbReference type="PRINTS" id="PR00420">
    <property type="entry name" value="RNGMNOXGNASE"/>
</dbReference>
<keyword evidence="3" id="KW-0274">FAD</keyword>
<dbReference type="AlphaFoldDB" id="A0A485KYL9"/>
<keyword evidence="4" id="KW-0521">NADP</keyword>
<dbReference type="EMBL" id="VJMH01005448">
    <property type="protein sequence ID" value="KAF0695826.1"/>
    <property type="molecule type" value="Genomic_DNA"/>
</dbReference>
<keyword evidence="10" id="KW-1185">Reference proteome</keyword>
<evidence type="ECO:0000256" key="1">
    <source>
        <dbReference type="ARBA" id="ARBA00001974"/>
    </source>
</evidence>
<evidence type="ECO:0000256" key="6">
    <source>
        <dbReference type="ARBA" id="ARBA00023033"/>
    </source>
</evidence>
<keyword evidence="6" id="KW-0503">Monooxygenase</keyword>
<dbReference type="InterPro" id="IPR036188">
    <property type="entry name" value="FAD/NAD-bd_sf"/>
</dbReference>
<evidence type="ECO:0000313" key="10">
    <source>
        <dbReference type="Proteomes" id="UP000332933"/>
    </source>
</evidence>
<organism evidence="9 10">
    <name type="scientific">Aphanomyces stellatus</name>
    <dbReference type="NCBI Taxonomy" id="120398"/>
    <lineage>
        <taxon>Eukaryota</taxon>
        <taxon>Sar</taxon>
        <taxon>Stramenopiles</taxon>
        <taxon>Oomycota</taxon>
        <taxon>Saprolegniomycetes</taxon>
        <taxon>Saprolegniales</taxon>
        <taxon>Verrucalvaceae</taxon>
        <taxon>Aphanomyces</taxon>
    </lineage>
</organism>
<name>A0A485KYL9_9STRA</name>
<comment type="cofactor">
    <cofactor evidence="1">
        <name>FAD</name>
        <dbReference type="ChEBI" id="CHEBI:57692"/>
    </cofactor>
</comment>
<dbReference type="Pfam" id="PF01494">
    <property type="entry name" value="FAD_binding_3"/>
    <property type="match status" value="1"/>
</dbReference>
<feature type="domain" description="FAD-binding" evidence="7">
    <location>
        <begin position="7"/>
        <end position="311"/>
    </location>
</feature>
<dbReference type="PANTHER" id="PTHR46028:SF2">
    <property type="entry name" value="KYNURENINE 3-MONOOXYGENASE"/>
    <property type="match status" value="1"/>
</dbReference>
<keyword evidence="2" id="KW-0285">Flavoprotein</keyword>
<evidence type="ECO:0000256" key="4">
    <source>
        <dbReference type="ARBA" id="ARBA00022857"/>
    </source>
</evidence>